<dbReference type="Pfam" id="PF07980">
    <property type="entry name" value="SusD_RagB"/>
    <property type="match status" value="1"/>
</dbReference>
<sequence length="500" mass="54693">MFKMKFSAVGSTAALALLLTLGATTGCKDQLELSPQQSIDAGEALNSREGIESAVVGAYARLDLPQLYGTNMLLLPELLASENNINWQGTFVSYREVARKEMTSLNTEADRTFNQAYQTINLTNLILAAINPTAVTDEDDRAQFEGEAKFIRALVYFDLVRLYAQQYQAATAASQPGVPLSLTPNTSEEQAGQRLPRASVAAVYQQVIQDLQDAIAKLPEANGVRADVYDAQALLSRVYLQQANYTQARNLANEVIQNSGAALNASVLSAFTNRNTRESLFEIQQNDQNNAGAANDGLATFYSSNAAGFGGRGDVQILESFAGLYGVRDQRGSAQGIGNSLIYTGTGRRAGRLRSYKWNTAGQNIPIIRIAELYLTRAEANFRLGAAVGASPWADVNRIRARAQADSLNPVILKDANNVPIIDPTTNQPQKNPNARQITLAQILRERELELAFEGFRLHDYRRTQRDISTAIPWNSPRLVMPIPQHEINLGNALPQNPGY</sequence>
<comment type="caution">
    <text evidence="10">The sequence shown here is derived from an EMBL/GenBank/DDBJ whole genome shotgun (WGS) entry which is preliminary data.</text>
</comment>
<dbReference type="EMBL" id="LNAL01000008">
    <property type="protein sequence ID" value="KUG06805.1"/>
    <property type="molecule type" value="Genomic_DNA"/>
</dbReference>
<proteinExistence type="inferred from homology"/>
<evidence type="ECO:0000259" key="8">
    <source>
        <dbReference type="Pfam" id="PF07980"/>
    </source>
</evidence>
<evidence type="ECO:0000313" key="11">
    <source>
        <dbReference type="Proteomes" id="UP000054223"/>
    </source>
</evidence>
<organism evidence="10 11">
    <name type="scientific">Solirubrum puertoriconensis</name>
    <dbReference type="NCBI Taxonomy" id="1751427"/>
    <lineage>
        <taxon>Bacteria</taxon>
        <taxon>Pseudomonadati</taxon>
        <taxon>Bacteroidota</taxon>
        <taxon>Cytophagia</taxon>
        <taxon>Cytophagales</taxon>
    </lineage>
</organism>
<dbReference type="PROSITE" id="PS51257">
    <property type="entry name" value="PROKAR_LIPOPROTEIN"/>
    <property type="match status" value="1"/>
</dbReference>
<evidence type="ECO:0000259" key="9">
    <source>
        <dbReference type="Pfam" id="PF14322"/>
    </source>
</evidence>
<comment type="subcellular location">
    <subcellularLocation>
        <location evidence="1">Cell outer membrane</location>
    </subcellularLocation>
</comment>
<feature type="region of interest" description="Disordered" evidence="6">
    <location>
        <begin position="175"/>
        <end position="194"/>
    </location>
</feature>
<name>A0A9X0HJ10_SOLP1</name>
<dbReference type="Pfam" id="PF14322">
    <property type="entry name" value="SusD-like_3"/>
    <property type="match status" value="1"/>
</dbReference>
<feature type="chain" id="PRO_5040734159" description="RagB/SusD family nutrient uptake outer membrane protein" evidence="7">
    <location>
        <begin position="26"/>
        <end position="500"/>
    </location>
</feature>
<evidence type="ECO:0000256" key="1">
    <source>
        <dbReference type="ARBA" id="ARBA00004442"/>
    </source>
</evidence>
<keyword evidence="3 7" id="KW-0732">Signal</keyword>
<dbReference type="InterPro" id="IPR012944">
    <property type="entry name" value="SusD_RagB_dom"/>
</dbReference>
<dbReference type="SUPFAM" id="SSF48452">
    <property type="entry name" value="TPR-like"/>
    <property type="match status" value="1"/>
</dbReference>
<accession>A0A9X0HJ10</accession>
<dbReference type="InterPro" id="IPR033985">
    <property type="entry name" value="SusD-like_N"/>
</dbReference>
<keyword evidence="5" id="KW-0998">Cell outer membrane</keyword>
<keyword evidence="4" id="KW-0472">Membrane</keyword>
<feature type="signal peptide" evidence="7">
    <location>
        <begin position="1"/>
        <end position="25"/>
    </location>
</feature>
<protein>
    <recommendedName>
        <fullName evidence="12">RagB/SusD family nutrient uptake outer membrane protein</fullName>
    </recommendedName>
</protein>
<dbReference type="CDD" id="cd08977">
    <property type="entry name" value="SusD"/>
    <property type="match status" value="1"/>
</dbReference>
<comment type="similarity">
    <text evidence="2">Belongs to the SusD family.</text>
</comment>
<evidence type="ECO:0000256" key="3">
    <source>
        <dbReference type="ARBA" id="ARBA00022729"/>
    </source>
</evidence>
<evidence type="ECO:0000256" key="4">
    <source>
        <dbReference type="ARBA" id="ARBA00023136"/>
    </source>
</evidence>
<feature type="domain" description="RagB/SusD" evidence="8">
    <location>
        <begin position="355"/>
        <end position="467"/>
    </location>
</feature>
<evidence type="ECO:0000256" key="6">
    <source>
        <dbReference type="SAM" id="MobiDB-lite"/>
    </source>
</evidence>
<dbReference type="Gene3D" id="1.25.40.390">
    <property type="match status" value="1"/>
</dbReference>
<feature type="domain" description="SusD-like N-terminal" evidence="9">
    <location>
        <begin position="32"/>
        <end position="240"/>
    </location>
</feature>
<evidence type="ECO:0000256" key="2">
    <source>
        <dbReference type="ARBA" id="ARBA00006275"/>
    </source>
</evidence>
<dbReference type="Proteomes" id="UP000054223">
    <property type="component" value="Unassembled WGS sequence"/>
</dbReference>
<gene>
    <name evidence="10" type="ORF">ASU33_05605</name>
</gene>
<evidence type="ECO:0000313" key="10">
    <source>
        <dbReference type="EMBL" id="KUG06805.1"/>
    </source>
</evidence>
<evidence type="ECO:0000256" key="5">
    <source>
        <dbReference type="ARBA" id="ARBA00023237"/>
    </source>
</evidence>
<evidence type="ECO:0008006" key="12">
    <source>
        <dbReference type="Google" id="ProtNLM"/>
    </source>
</evidence>
<evidence type="ECO:0000256" key="7">
    <source>
        <dbReference type="SAM" id="SignalP"/>
    </source>
</evidence>
<dbReference type="AlphaFoldDB" id="A0A9X0HJ10"/>
<keyword evidence="11" id="KW-1185">Reference proteome</keyword>
<dbReference type="GO" id="GO:0009279">
    <property type="term" value="C:cell outer membrane"/>
    <property type="evidence" value="ECO:0007669"/>
    <property type="project" value="UniProtKB-SubCell"/>
</dbReference>
<dbReference type="InterPro" id="IPR011990">
    <property type="entry name" value="TPR-like_helical_dom_sf"/>
</dbReference>
<reference evidence="10 11" key="1">
    <citation type="submission" date="2015-11" db="EMBL/GenBank/DDBJ databases">
        <title>Solirubrum puertoriconensis gen. nov. an environmental bacteria isolated in Puerto Rico.</title>
        <authorList>
            <person name="Cuebas-Irizarry M.F."/>
            <person name="Montalvo-Rodriguez R."/>
        </authorList>
    </citation>
    <scope>NUCLEOTIDE SEQUENCE [LARGE SCALE GENOMIC DNA]</scope>
    <source>
        <strain evidence="10 11">MC1A</strain>
    </source>
</reference>